<dbReference type="InterPro" id="IPR002539">
    <property type="entry name" value="MaoC-like_dom"/>
</dbReference>
<dbReference type="Gene3D" id="3.10.129.10">
    <property type="entry name" value="Hotdog Thioesterase"/>
    <property type="match status" value="1"/>
</dbReference>
<evidence type="ECO:0000259" key="1">
    <source>
        <dbReference type="Pfam" id="PF01575"/>
    </source>
</evidence>
<dbReference type="GO" id="GO:0006633">
    <property type="term" value="P:fatty acid biosynthetic process"/>
    <property type="evidence" value="ECO:0007669"/>
    <property type="project" value="TreeGrafter"/>
</dbReference>
<dbReference type="GO" id="GO:0019171">
    <property type="term" value="F:(3R)-hydroxyacyl-[acyl-carrier-protein] dehydratase activity"/>
    <property type="evidence" value="ECO:0007669"/>
    <property type="project" value="TreeGrafter"/>
</dbReference>
<dbReference type="EMBL" id="JACFXV010000065">
    <property type="protein sequence ID" value="MBA5779007.1"/>
    <property type="molecule type" value="Genomic_DNA"/>
</dbReference>
<dbReference type="PANTHER" id="PTHR43437">
    <property type="entry name" value="HYDROXYACYL-THIOESTER DEHYDRATASE TYPE 2, MITOCHONDRIAL-RELATED"/>
    <property type="match status" value="1"/>
</dbReference>
<protein>
    <submittedName>
        <fullName evidence="2">MaoC family dehydratase</fullName>
    </submittedName>
</protein>
<dbReference type="PANTHER" id="PTHR43437:SF3">
    <property type="entry name" value="HYDROXYACYL-THIOESTER DEHYDRATASE TYPE 2, MITOCHONDRIAL"/>
    <property type="match status" value="1"/>
</dbReference>
<evidence type="ECO:0000313" key="2">
    <source>
        <dbReference type="EMBL" id="MBA5779007.1"/>
    </source>
</evidence>
<proteinExistence type="predicted"/>
<reference evidence="2 3" key="1">
    <citation type="submission" date="2020-07" db="EMBL/GenBank/DDBJ databases">
        <title>Stappia sp., F7233, whole genome shotgun sequencing project.</title>
        <authorList>
            <person name="Jiang S."/>
            <person name="Liu Z.W."/>
            <person name="Du Z.J."/>
        </authorList>
    </citation>
    <scope>NUCLEOTIDE SEQUENCE [LARGE SCALE GENOMIC DNA]</scope>
    <source>
        <strain evidence="2 3">F7233</strain>
    </source>
</reference>
<dbReference type="InterPro" id="IPR029069">
    <property type="entry name" value="HotDog_dom_sf"/>
</dbReference>
<evidence type="ECO:0000313" key="3">
    <source>
        <dbReference type="Proteomes" id="UP000541109"/>
    </source>
</evidence>
<sequence>MTVQKPLSTGYAFEDLKPGMSASTSDLVSEDSIRLFGEASGDFNPVHFDEDYAATTRFKRPIAHGLLTAAHLTRVMGMQLPGPGSIYVGQTLNFRAPVYPGDTVVSTVTVKAKDEERGFVTLSVKAEVDGKVVLDGEAVVMPRRRTS</sequence>
<gene>
    <name evidence="2" type="ORF">H2509_17910</name>
</gene>
<dbReference type="CDD" id="cd03449">
    <property type="entry name" value="R_hydratase"/>
    <property type="match status" value="1"/>
</dbReference>
<comment type="caution">
    <text evidence="2">The sequence shown here is derived from an EMBL/GenBank/DDBJ whole genome shotgun (WGS) entry which is preliminary data.</text>
</comment>
<dbReference type="AlphaFoldDB" id="A0A839AJR1"/>
<dbReference type="Pfam" id="PF01575">
    <property type="entry name" value="MaoC_dehydratas"/>
    <property type="match status" value="1"/>
</dbReference>
<name>A0A839AJR1_9HYPH</name>
<dbReference type="InterPro" id="IPR050965">
    <property type="entry name" value="UPF0336/Enoyl-CoA_hydratase"/>
</dbReference>
<accession>A0A839AJR1</accession>
<feature type="domain" description="MaoC-like" evidence="1">
    <location>
        <begin position="24"/>
        <end position="121"/>
    </location>
</feature>
<dbReference type="SUPFAM" id="SSF54637">
    <property type="entry name" value="Thioesterase/thiol ester dehydrase-isomerase"/>
    <property type="match status" value="1"/>
</dbReference>
<dbReference type="RefSeq" id="WP_182167841.1">
    <property type="nucleotide sequence ID" value="NZ_JACFXV010000065.1"/>
</dbReference>
<organism evidence="2 3">
    <name type="scientific">Stappia albiluteola</name>
    <dbReference type="NCBI Taxonomy" id="2758565"/>
    <lineage>
        <taxon>Bacteria</taxon>
        <taxon>Pseudomonadati</taxon>
        <taxon>Pseudomonadota</taxon>
        <taxon>Alphaproteobacteria</taxon>
        <taxon>Hyphomicrobiales</taxon>
        <taxon>Stappiaceae</taxon>
        <taxon>Stappia</taxon>
    </lineage>
</organism>
<dbReference type="Proteomes" id="UP000541109">
    <property type="component" value="Unassembled WGS sequence"/>
</dbReference>
<keyword evidence="3" id="KW-1185">Reference proteome</keyword>